<keyword evidence="3" id="KW-1185">Reference proteome</keyword>
<feature type="transmembrane region" description="Helical" evidence="1">
    <location>
        <begin position="43"/>
        <end position="66"/>
    </location>
</feature>
<keyword evidence="1" id="KW-0812">Transmembrane</keyword>
<evidence type="ECO:0000256" key="1">
    <source>
        <dbReference type="SAM" id="Phobius"/>
    </source>
</evidence>
<gene>
    <name evidence="2" type="ORF">OSB1V03_LOCUS5471</name>
</gene>
<reference evidence="2" key="1">
    <citation type="submission" date="2020-11" db="EMBL/GenBank/DDBJ databases">
        <authorList>
            <person name="Tran Van P."/>
        </authorList>
    </citation>
    <scope>NUCLEOTIDE SEQUENCE</scope>
</reference>
<evidence type="ECO:0000313" key="3">
    <source>
        <dbReference type="Proteomes" id="UP000759131"/>
    </source>
</evidence>
<proteinExistence type="predicted"/>
<organism evidence="2">
    <name type="scientific">Medioppia subpectinata</name>
    <dbReference type="NCBI Taxonomy" id="1979941"/>
    <lineage>
        <taxon>Eukaryota</taxon>
        <taxon>Metazoa</taxon>
        <taxon>Ecdysozoa</taxon>
        <taxon>Arthropoda</taxon>
        <taxon>Chelicerata</taxon>
        <taxon>Arachnida</taxon>
        <taxon>Acari</taxon>
        <taxon>Acariformes</taxon>
        <taxon>Sarcoptiformes</taxon>
        <taxon>Oribatida</taxon>
        <taxon>Brachypylina</taxon>
        <taxon>Oppioidea</taxon>
        <taxon>Oppiidae</taxon>
        <taxon>Medioppia</taxon>
    </lineage>
</organism>
<name>A0A7R9KMU5_9ACAR</name>
<keyword evidence="1" id="KW-1133">Transmembrane helix</keyword>
<protein>
    <submittedName>
        <fullName evidence="2">Uncharacterized protein</fullName>
    </submittedName>
</protein>
<evidence type="ECO:0000313" key="2">
    <source>
        <dbReference type="EMBL" id="CAD7625035.1"/>
    </source>
</evidence>
<sequence>MKVRVKTANGWGEYSKPVTKTTGQLIGTTAYIAGDDDSVQVRIIIAGVTLAVVVLVVIIVMIVLYLRRSGDDCNKKQQSDCDTLEYRNVNDGKKYNTNN</sequence>
<dbReference type="Proteomes" id="UP000759131">
    <property type="component" value="Unassembled WGS sequence"/>
</dbReference>
<dbReference type="AlphaFoldDB" id="A0A7R9KMU5"/>
<keyword evidence="1" id="KW-0472">Membrane</keyword>
<accession>A0A7R9KMU5</accession>
<dbReference type="EMBL" id="CAJPIZ010002759">
    <property type="protein sequence ID" value="CAG2105465.1"/>
    <property type="molecule type" value="Genomic_DNA"/>
</dbReference>
<dbReference type="OrthoDB" id="4062651at2759"/>
<dbReference type="EMBL" id="OC857334">
    <property type="protein sequence ID" value="CAD7625035.1"/>
    <property type="molecule type" value="Genomic_DNA"/>
</dbReference>